<feature type="transmembrane region" description="Helical" evidence="1">
    <location>
        <begin position="21"/>
        <end position="43"/>
    </location>
</feature>
<proteinExistence type="predicted"/>
<dbReference type="AlphaFoldDB" id="A0A2W7QZP8"/>
<name>A0A2W7QZP8_9BACT</name>
<gene>
    <name evidence="2" type="ORF">LV85_03298</name>
</gene>
<organism evidence="2 3">
    <name type="scientific">Algoriphagus chordae</name>
    <dbReference type="NCBI Taxonomy" id="237019"/>
    <lineage>
        <taxon>Bacteria</taxon>
        <taxon>Pseudomonadati</taxon>
        <taxon>Bacteroidota</taxon>
        <taxon>Cytophagia</taxon>
        <taxon>Cytophagales</taxon>
        <taxon>Cyclobacteriaceae</taxon>
        <taxon>Algoriphagus</taxon>
    </lineage>
</organism>
<evidence type="ECO:0000313" key="3">
    <source>
        <dbReference type="Proteomes" id="UP000248882"/>
    </source>
</evidence>
<dbReference type="Proteomes" id="UP000248882">
    <property type="component" value="Unassembled WGS sequence"/>
</dbReference>
<comment type="caution">
    <text evidence="2">The sequence shown here is derived from an EMBL/GenBank/DDBJ whole genome shotgun (WGS) entry which is preliminary data.</text>
</comment>
<keyword evidence="1" id="KW-0472">Membrane</keyword>
<accession>A0A2W7QZP8</accession>
<keyword evidence="1" id="KW-0812">Transmembrane</keyword>
<protein>
    <submittedName>
        <fullName evidence="2">Uncharacterized protein</fullName>
    </submittedName>
</protein>
<sequence>MKFKLKLPLGWVVIFNYGVQKMCLIGGLAILNTGYITFILYYYPVVSCYI</sequence>
<evidence type="ECO:0000313" key="2">
    <source>
        <dbReference type="EMBL" id="PZX49167.1"/>
    </source>
</evidence>
<keyword evidence="1" id="KW-1133">Transmembrane helix</keyword>
<reference evidence="2 3" key="1">
    <citation type="submission" date="2018-06" db="EMBL/GenBank/DDBJ databases">
        <title>Genomic Encyclopedia of Archaeal and Bacterial Type Strains, Phase II (KMG-II): from individual species to whole genera.</title>
        <authorList>
            <person name="Goeker M."/>
        </authorList>
    </citation>
    <scope>NUCLEOTIDE SEQUENCE [LARGE SCALE GENOMIC DNA]</scope>
    <source>
        <strain evidence="2 3">DSM 19830</strain>
    </source>
</reference>
<evidence type="ECO:0000256" key="1">
    <source>
        <dbReference type="SAM" id="Phobius"/>
    </source>
</evidence>
<dbReference type="EMBL" id="QKZT01000016">
    <property type="protein sequence ID" value="PZX49167.1"/>
    <property type="molecule type" value="Genomic_DNA"/>
</dbReference>
<keyword evidence="3" id="KW-1185">Reference proteome</keyword>